<dbReference type="Proteomes" id="UP000663042">
    <property type="component" value="Segment"/>
</dbReference>
<dbReference type="RefSeq" id="YP_010113915.1">
    <property type="nucleotide sequence ID" value="NC_055910.1"/>
</dbReference>
<feature type="coiled-coil region" evidence="1">
    <location>
        <begin position="893"/>
        <end position="920"/>
    </location>
</feature>
<dbReference type="EMBL" id="MW057857">
    <property type="protein sequence ID" value="QPB12128.1"/>
    <property type="molecule type" value="Genomic_DNA"/>
</dbReference>
<name>A0A873WS27_9CAUD</name>
<organism evidence="4 5">
    <name type="scientific">Providencia phage PSTCR5</name>
    <dbReference type="NCBI Taxonomy" id="2783547"/>
    <lineage>
        <taxon>Viruses</taxon>
        <taxon>Duplodnaviria</taxon>
        <taxon>Heunggongvirae</taxon>
        <taxon>Uroviricota</taxon>
        <taxon>Caudoviricetes</taxon>
        <taxon>Demerecviridae</taxon>
        <taxon>Priunavirus</taxon>
        <taxon>Priunavirus PSTCR5</taxon>
    </lineage>
</organism>
<protein>
    <recommendedName>
        <fullName evidence="6">Tape measure protein</fullName>
    </recommendedName>
</protein>
<dbReference type="InterPro" id="IPR056207">
    <property type="entry name" value="TMP_PB2_N"/>
</dbReference>
<evidence type="ECO:0000313" key="4">
    <source>
        <dbReference type="EMBL" id="QPB12128.1"/>
    </source>
</evidence>
<reference evidence="4 5" key="1">
    <citation type="submission" date="2020-10" db="EMBL/GenBank/DDBJ databases">
        <title>Novel bacteriophages targeting Providencia spp. as potential agents for phage therapy.</title>
        <authorList>
            <person name="Rakov C."/>
            <person name="Alkalay-Oren S."/>
            <person name="Coppenhagen-Glazer S."/>
            <person name="Hazan R."/>
        </authorList>
    </citation>
    <scope>NUCLEOTIDE SEQUENCE [LARGE SCALE GENOMIC DNA]</scope>
</reference>
<sequence length="1237" mass="132248">MADKMIRGVEIDVTQKGVTKTTTSIKNLSQALEDAAAGAELTTDSLKSMSKEMQKVQQYADAMAGSFDKIGNSKGLKMLDRSIKEVASEIRFLTQEFQQFSSNFVVGMNNITKFADKMENNVVRAIEDVGDSMNAVTRNTRGYGQAADDAAKRAGKFTRAVGDTSGAARGATRDFAALARIAGPIPMLYGQIMSNVFALQQAFTYLKAGDQVNTMNKLGIAMTAITGTPTQLLAQSLQDATGSAISFEEAMSKATKATSLGASAGDLEKLGKVAQRASAAGFTSMSDALERVVNGVYKLDAASLSGAGIALDLNSAYKKYADQLNATGAGLNYNSQNLSKVQKQQALLNAVVEQSNTAFGKLDAALASSAWDKFGANIASSSSKLASLLASRLTPIVDVLNRLLEVGNKVKDLGDNLKLIREGLKTTDAESAGFVSTFSTVIEQEKKLIEEYKKAELAKAAASKELTKTINDADMNGLASRVAQFAQAPAMTALTTMLRDDTTSKTIKGWASATDDLHKAQSNLDSYNDAMKEVSDTLKMMREMSAGTGIESAFQSSFNVVDGVLQETVQIKEGFKGALQSVDELRAYSKEGKSNISDAMGNLSDTSKAQASLSQVQATIKALKTGADAFGTSWENIAASIGIAAGELNKLKAQEQILEEALEVYDAKGENALALARERKALADSIQGQAGAATKVAALNAKQQAQEAASEIKLLYKQLETVDKGSGAETRIKKRINELKVQEINNQISAMTKETVKQAKTERTILDLTQKIALVNNHMLSGYEYQVAMKKEELRINEQNMLQYKGKADKQNEYNQALLNEAQIKRDIAFMEKSEMVKQAENSIDFGRALFNTDSTKTSQDNLLRDIADFNERLNAELASSEATRTAKDQDKILKLKQDIAVAETKLVELENERQRMYANATTGLLGGTGQSTQGMGEDAKQQQDYVNNQQGYAEALSNLQAINSEATAVGTNLGNVMNAVMLYADGALDATSTAAAGMQLLSSVFNMSAKQQTSAIDMAIKAEQQRDGKSEESKAKIKKLEAEKVKIQQESAKKQILIQTATAVMQAANAVPYPWSIPLMIAAAASGAMAYAQASNPVNPSMDVGGGETGYLKLGERENRFDVSQSGNAGELAYTRGEKGIGSAQNFIPRAEGGTTLPGVGYIYGEHGVEIATSGVPGRVTSNDNIGSGGSGGNTTVVHINTIDAASFAEFASRNKETFRDAVEWSLNEEGATLVR</sequence>
<evidence type="ECO:0000259" key="2">
    <source>
        <dbReference type="Pfam" id="PF24164"/>
    </source>
</evidence>
<feature type="domain" description="Tape measure protein PB2 N-terminal" evidence="2">
    <location>
        <begin position="1"/>
        <end position="80"/>
    </location>
</feature>
<evidence type="ECO:0000256" key="1">
    <source>
        <dbReference type="SAM" id="Coils"/>
    </source>
</evidence>
<dbReference type="Pfam" id="PF24164">
    <property type="entry name" value="TMP_N"/>
    <property type="match status" value="1"/>
</dbReference>
<dbReference type="Pfam" id="PF24165">
    <property type="entry name" value="TMP_C"/>
    <property type="match status" value="1"/>
</dbReference>
<keyword evidence="5" id="KW-1185">Reference proteome</keyword>
<feature type="coiled-coil region" evidence="1">
    <location>
        <begin position="1031"/>
        <end position="1058"/>
    </location>
</feature>
<evidence type="ECO:0000259" key="3">
    <source>
        <dbReference type="Pfam" id="PF24165"/>
    </source>
</evidence>
<dbReference type="GeneID" id="65132475"/>
<dbReference type="KEGG" id="vg:65132475"/>
<evidence type="ECO:0000313" key="5">
    <source>
        <dbReference type="Proteomes" id="UP000663042"/>
    </source>
</evidence>
<evidence type="ECO:0008006" key="6">
    <source>
        <dbReference type="Google" id="ProtNLM"/>
    </source>
</evidence>
<accession>A0A873WS27</accession>
<feature type="domain" description="Tape measure protein PB2 C-terminal" evidence="3">
    <location>
        <begin position="1205"/>
        <end position="1236"/>
    </location>
</feature>
<dbReference type="InterPro" id="IPR056208">
    <property type="entry name" value="TMP_PB2_C"/>
</dbReference>
<keyword evidence="1" id="KW-0175">Coiled coil</keyword>
<proteinExistence type="predicted"/>